<dbReference type="GO" id="GO:0046872">
    <property type="term" value="F:metal ion binding"/>
    <property type="evidence" value="ECO:0007669"/>
    <property type="project" value="UniProtKB-KW"/>
</dbReference>
<sequence>MIGKWWPRKTSEKSTAPAGSSALPAQLASAVAQFRLPGWSTAVPQHWWQLEGQQLQLKLPFAATDAVLAPLRDMPQLNDYQISLRCTIEKLPNSQPDLPLVYGNVIVVSSGKGGVGKSSVAVQLALGLAESGAKVGLLDADVYGPSLPTMLGGSAEKQGINAQNKMEPHLRHGVYVSSLGYLADAKDAAIWRGPMASAALQQLFKDTQWPRLDYLIIDMPPGTGDIQLTIAQKIPVTGAVVVTTPQNVALADAEKGIAMFRKVGIPITGLIENMSYFKCSACGHLDPVFGSEGGVRVASEHEVPLLAQLPLASKIRQALDEGEPLLVSAPQHELNQPVRDMAVAVAGQLYQQANKHQRAG</sequence>
<keyword evidence="4 7" id="KW-0408">Iron</keyword>
<feature type="region of interest" description="Disordered" evidence="8">
    <location>
        <begin position="1"/>
        <end position="20"/>
    </location>
</feature>
<dbReference type="GO" id="GO:0005829">
    <property type="term" value="C:cytosol"/>
    <property type="evidence" value="ECO:0007669"/>
    <property type="project" value="TreeGrafter"/>
</dbReference>
<dbReference type="OrthoDB" id="9809679at2"/>
<evidence type="ECO:0000256" key="8">
    <source>
        <dbReference type="SAM" id="MobiDB-lite"/>
    </source>
</evidence>
<evidence type="ECO:0000313" key="10">
    <source>
        <dbReference type="Proteomes" id="UP000288259"/>
    </source>
</evidence>
<feature type="binding site" evidence="7">
    <location>
        <begin position="111"/>
        <end position="118"/>
    </location>
    <ligand>
        <name>ATP</name>
        <dbReference type="ChEBI" id="CHEBI:30616"/>
    </ligand>
</feature>
<keyword evidence="7" id="KW-0378">Hydrolase</keyword>
<dbReference type="GO" id="GO:0016226">
    <property type="term" value="P:iron-sulfur cluster assembly"/>
    <property type="evidence" value="ECO:0007669"/>
    <property type="project" value="InterPro"/>
</dbReference>
<evidence type="ECO:0000256" key="3">
    <source>
        <dbReference type="ARBA" id="ARBA00022840"/>
    </source>
</evidence>
<proteinExistence type="inferred from homology"/>
<dbReference type="InterPro" id="IPR033756">
    <property type="entry name" value="YlxH/NBP35"/>
</dbReference>
<dbReference type="NCBIfam" id="NF008669">
    <property type="entry name" value="PRK11670.1"/>
    <property type="match status" value="1"/>
</dbReference>
<dbReference type="GO" id="GO:0016887">
    <property type="term" value="F:ATP hydrolysis activity"/>
    <property type="evidence" value="ECO:0007669"/>
    <property type="project" value="UniProtKB-UniRule"/>
</dbReference>
<keyword evidence="10" id="KW-1185">Reference proteome</keyword>
<protein>
    <recommendedName>
        <fullName evidence="7">Iron-sulfur cluster carrier protein</fullName>
    </recommendedName>
</protein>
<comment type="function">
    <text evidence="7">Binds and transfers iron-sulfur (Fe-S) clusters to target apoproteins. Can hydrolyze ATP.</text>
</comment>
<accession>A0A432YGY6</accession>
<keyword evidence="1 7" id="KW-0479">Metal-binding</keyword>
<dbReference type="SUPFAM" id="SSF52540">
    <property type="entry name" value="P-loop containing nucleoside triphosphate hydrolases"/>
    <property type="match status" value="1"/>
</dbReference>
<evidence type="ECO:0000256" key="1">
    <source>
        <dbReference type="ARBA" id="ARBA00022723"/>
    </source>
</evidence>
<dbReference type="PANTHER" id="PTHR42961:SF2">
    <property type="entry name" value="IRON-SULFUR PROTEIN NUBPL"/>
    <property type="match status" value="1"/>
</dbReference>
<dbReference type="EMBL" id="PIPY01000007">
    <property type="protein sequence ID" value="RUO60227.1"/>
    <property type="molecule type" value="Genomic_DNA"/>
</dbReference>
<keyword evidence="5 7" id="KW-0411">Iron-sulfur</keyword>
<dbReference type="InterPro" id="IPR000808">
    <property type="entry name" value="Mrp-like_CS"/>
</dbReference>
<dbReference type="GO" id="GO:0140663">
    <property type="term" value="F:ATP-dependent FeS chaperone activity"/>
    <property type="evidence" value="ECO:0007669"/>
    <property type="project" value="InterPro"/>
</dbReference>
<dbReference type="GO" id="GO:0005524">
    <property type="term" value="F:ATP binding"/>
    <property type="evidence" value="ECO:0007669"/>
    <property type="project" value="UniProtKB-UniRule"/>
</dbReference>
<evidence type="ECO:0000256" key="5">
    <source>
        <dbReference type="ARBA" id="ARBA00023014"/>
    </source>
</evidence>
<comment type="similarity">
    <text evidence="6 7">Belongs to the Mrp/NBP35 ATP-binding proteins family.</text>
</comment>
<dbReference type="InterPro" id="IPR027417">
    <property type="entry name" value="P-loop_NTPase"/>
</dbReference>
<keyword evidence="3 7" id="KW-0067">ATP-binding</keyword>
<dbReference type="AlphaFoldDB" id="A0A432YGY6"/>
<name>A0A432YGY6_9GAMM</name>
<dbReference type="Gene3D" id="3.40.50.300">
    <property type="entry name" value="P-loop containing nucleotide triphosphate hydrolases"/>
    <property type="match status" value="1"/>
</dbReference>
<evidence type="ECO:0000256" key="4">
    <source>
        <dbReference type="ARBA" id="ARBA00023004"/>
    </source>
</evidence>
<dbReference type="InterPro" id="IPR019591">
    <property type="entry name" value="Mrp/NBP35_ATP-bd"/>
</dbReference>
<keyword evidence="2 7" id="KW-0547">Nucleotide-binding</keyword>
<organism evidence="9 10">
    <name type="scientific">Pseudidiomarina insulisalsae</name>
    <dbReference type="NCBI Taxonomy" id="575789"/>
    <lineage>
        <taxon>Bacteria</taxon>
        <taxon>Pseudomonadati</taxon>
        <taxon>Pseudomonadota</taxon>
        <taxon>Gammaproteobacteria</taxon>
        <taxon>Alteromonadales</taxon>
        <taxon>Idiomarinaceae</taxon>
        <taxon>Pseudidiomarina</taxon>
    </lineage>
</organism>
<comment type="subunit">
    <text evidence="7">Homodimer.</text>
</comment>
<dbReference type="Pfam" id="PF10609">
    <property type="entry name" value="ParA"/>
    <property type="match status" value="1"/>
</dbReference>
<dbReference type="InterPro" id="IPR044304">
    <property type="entry name" value="NUBPL-like"/>
</dbReference>
<dbReference type="PROSITE" id="PS01215">
    <property type="entry name" value="MRP"/>
    <property type="match status" value="1"/>
</dbReference>
<evidence type="ECO:0000256" key="2">
    <source>
        <dbReference type="ARBA" id="ARBA00022741"/>
    </source>
</evidence>
<dbReference type="CDD" id="cd02037">
    <property type="entry name" value="Mrp_NBP35"/>
    <property type="match status" value="1"/>
</dbReference>
<reference evidence="10" key="1">
    <citation type="journal article" date="2018" name="Front. Microbiol.">
        <title>Genome-Based Analysis Reveals the Taxonomy and Diversity of the Family Idiomarinaceae.</title>
        <authorList>
            <person name="Liu Y."/>
            <person name="Lai Q."/>
            <person name="Shao Z."/>
        </authorList>
    </citation>
    <scope>NUCLEOTIDE SEQUENCE [LARGE SCALE GENOMIC DNA]</scope>
    <source>
        <strain evidence="10">CVS-6</strain>
    </source>
</reference>
<dbReference type="Proteomes" id="UP000288259">
    <property type="component" value="Unassembled WGS sequence"/>
</dbReference>
<evidence type="ECO:0000313" key="9">
    <source>
        <dbReference type="EMBL" id="RUO60227.1"/>
    </source>
</evidence>
<dbReference type="FunFam" id="3.40.50.300:FF:000418">
    <property type="entry name" value="Iron-sulfur cluster carrier protein"/>
    <property type="match status" value="1"/>
</dbReference>
<evidence type="ECO:0000256" key="7">
    <source>
        <dbReference type="HAMAP-Rule" id="MF_02040"/>
    </source>
</evidence>
<dbReference type="HAMAP" id="MF_02040">
    <property type="entry name" value="Mrp_NBP35"/>
    <property type="match status" value="1"/>
</dbReference>
<dbReference type="PANTHER" id="PTHR42961">
    <property type="entry name" value="IRON-SULFUR PROTEIN NUBPL"/>
    <property type="match status" value="1"/>
</dbReference>
<gene>
    <name evidence="9" type="ORF">CWI71_07395</name>
</gene>
<dbReference type="GO" id="GO:0051539">
    <property type="term" value="F:4 iron, 4 sulfur cluster binding"/>
    <property type="evidence" value="ECO:0007669"/>
    <property type="project" value="TreeGrafter"/>
</dbReference>
<evidence type="ECO:0000256" key="6">
    <source>
        <dbReference type="ARBA" id="ARBA00024036"/>
    </source>
</evidence>
<dbReference type="RefSeq" id="WP_126754634.1">
    <property type="nucleotide sequence ID" value="NZ_PIPY01000007.1"/>
</dbReference>
<comment type="caution">
    <text evidence="9">The sequence shown here is derived from an EMBL/GenBank/DDBJ whole genome shotgun (WGS) entry which is preliminary data.</text>
</comment>